<gene>
    <name evidence="2" type="ORF">ETSY2_23060</name>
</gene>
<name>W4M5G3_9BACT</name>
<dbReference type="AlphaFoldDB" id="W4M5G3"/>
<feature type="region of interest" description="Disordered" evidence="1">
    <location>
        <begin position="41"/>
        <end position="61"/>
    </location>
</feature>
<accession>W4M5G3</accession>
<protein>
    <submittedName>
        <fullName evidence="2">Uncharacterized protein</fullName>
    </submittedName>
</protein>
<proteinExistence type="predicted"/>
<dbReference type="Proteomes" id="UP000019140">
    <property type="component" value="Unassembled WGS sequence"/>
</dbReference>
<sequence>MAKHVDKIADALGAKVIGQVPDTGAGAFGMARLAAVLKARLEPGQGKRPGRPSDPSWQIQRKIPMSEATLRQLTELADIISTEERKVSPMQVAAQLLEDSLRQSLR</sequence>
<keyword evidence="3" id="KW-1185">Reference proteome</keyword>
<reference evidence="2 3" key="1">
    <citation type="journal article" date="2014" name="Nature">
        <title>An environmental bacterial taxon with a large and distinct metabolic repertoire.</title>
        <authorList>
            <person name="Wilson M.C."/>
            <person name="Mori T."/>
            <person name="Ruckert C."/>
            <person name="Uria A.R."/>
            <person name="Helf M.J."/>
            <person name="Takada K."/>
            <person name="Gernert C."/>
            <person name="Steffens U.A."/>
            <person name="Heycke N."/>
            <person name="Schmitt S."/>
            <person name="Rinke C."/>
            <person name="Helfrich E.J."/>
            <person name="Brachmann A.O."/>
            <person name="Gurgui C."/>
            <person name="Wakimoto T."/>
            <person name="Kracht M."/>
            <person name="Crusemann M."/>
            <person name="Hentschel U."/>
            <person name="Abe I."/>
            <person name="Matsunaga S."/>
            <person name="Kalinowski J."/>
            <person name="Takeyama H."/>
            <person name="Piel J."/>
        </authorList>
    </citation>
    <scope>NUCLEOTIDE SEQUENCE [LARGE SCALE GENOMIC DNA]</scope>
    <source>
        <strain evidence="3">TSY2</strain>
    </source>
</reference>
<dbReference type="EMBL" id="AZHX01000955">
    <property type="protein sequence ID" value="ETX05418.1"/>
    <property type="molecule type" value="Genomic_DNA"/>
</dbReference>
<organism evidence="2 3">
    <name type="scientific">Candidatus Entotheonella gemina</name>
    <dbReference type="NCBI Taxonomy" id="1429439"/>
    <lineage>
        <taxon>Bacteria</taxon>
        <taxon>Pseudomonadati</taxon>
        <taxon>Nitrospinota/Tectimicrobiota group</taxon>
        <taxon>Candidatus Tectimicrobiota</taxon>
        <taxon>Candidatus Entotheonellia</taxon>
        <taxon>Candidatus Entotheonellales</taxon>
        <taxon>Candidatus Entotheonellaceae</taxon>
        <taxon>Candidatus Entotheonella</taxon>
    </lineage>
</organism>
<evidence type="ECO:0000313" key="2">
    <source>
        <dbReference type="EMBL" id="ETX05418.1"/>
    </source>
</evidence>
<comment type="caution">
    <text evidence="2">The sequence shown here is derived from an EMBL/GenBank/DDBJ whole genome shotgun (WGS) entry which is preliminary data.</text>
</comment>
<evidence type="ECO:0000256" key="1">
    <source>
        <dbReference type="SAM" id="MobiDB-lite"/>
    </source>
</evidence>
<evidence type="ECO:0000313" key="3">
    <source>
        <dbReference type="Proteomes" id="UP000019140"/>
    </source>
</evidence>
<dbReference type="HOGENOM" id="CLU_2218253_0_0_7"/>